<dbReference type="Gene3D" id="3.90.76.10">
    <property type="entry name" value="Dipeptide-binding Protein, Domain 1"/>
    <property type="match status" value="1"/>
</dbReference>
<evidence type="ECO:0000256" key="4">
    <source>
        <dbReference type="ARBA" id="ARBA00022729"/>
    </source>
</evidence>
<comment type="similarity">
    <text evidence="2">Belongs to the bacterial solute-binding protein 5 family.</text>
</comment>
<dbReference type="InterPro" id="IPR000914">
    <property type="entry name" value="SBP_5_dom"/>
</dbReference>
<dbReference type="InterPro" id="IPR030678">
    <property type="entry name" value="Peptide/Ni-bd"/>
</dbReference>
<evidence type="ECO:0000256" key="2">
    <source>
        <dbReference type="ARBA" id="ARBA00005695"/>
    </source>
</evidence>
<dbReference type="Gene3D" id="3.40.190.10">
    <property type="entry name" value="Periplasmic binding protein-like II"/>
    <property type="match status" value="1"/>
</dbReference>
<dbReference type="Pfam" id="PF00496">
    <property type="entry name" value="SBP_bac_5"/>
    <property type="match status" value="1"/>
</dbReference>
<dbReference type="GO" id="GO:0030288">
    <property type="term" value="C:outer membrane-bounded periplasmic space"/>
    <property type="evidence" value="ECO:0007669"/>
    <property type="project" value="UniProtKB-ARBA"/>
</dbReference>
<evidence type="ECO:0000313" key="7">
    <source>
        <dbReference type="EMBL" id="SDE44789.1"/>
    </source>
</evidence>
<feature type="signal peptide" evidence="5">
    <location>
        <begin position="1"/>
        <end position="24"/>
    </location>
</feature>
<dbReference type="OrthoDB" id="9803988at2"/>
<dbReference type="GO" id="GO:0015833">
    <property type="term" value="P:peptide transport"/>
    <property type="evidence" value="ECO:0007669"/>
    <property type="project" value="TreeGrafter"/>
</dbReference>
<organism evidence="7 8">
    <name type="scientific">Rhodobacter capsulatus</name>
    <name type="common">Rhodopseudomonas capsulata</name>
    <dbReference type="NCBI Taxonomy" id="1061"/>
    <lineage>
        <taxon>Bacteria</taxon>
        <taxon>Pseudomonadati</taxon>
        <taxon>Pseudomonadota</taxon>
        <taxon>Alphaproteobacteria</taxon>
        <taxon>Rhodobacterales</taxon>
        <taxon>Rhodobacter group</taxon>
        <taxon>Rhodobacter</taxon>
    </lineage>
</organism>
<protein>
    <submittedName>
        <fullName evidence="7">Oligopeptide transport system substrate-binding protein</fullName>
    </submittedName>
</protein>
<dbReference type="FunFam" id="3.90.76.10:FF:000001">
    <property type="entry name" value="Oligopeptide ABC transporter substrate-binding protein"/>
    <property type="match status" value="1"/>
</dbReference>
<reference evidence="7 8" key="1">
    <citation type="submission" date="2016-10" db="EMBL/GenBank/DDBJ databases">
        <authorList>
            <person name="de Groot N.N."/>
        </authorList>
    </citation>
    <scope>NUCLEOTIDE SEQUENCE [LARGE SCALE GENOMIC DNA]</scope>
    <source>
        <strain evidence="8">DSM 938 / 37b4</strain>
    </source>
</reference>
<name>A0A1G7CZV3_RHOCA</name>
<evidence type="ECO:0000256" key="5">
    <source>
        <dbReference type="SAM" id="SignalP"/>
    </source>
</evidence>
<evidence type="ECO:0000313" key="8">
    <source>
        <dbReference type="Proteomes" id="UP000183812"/>
    </source>
</evidence>
<dbReference type="AlphaFoldDB" id="A0A1G7CZV3"/>
<feature type="domain" description="Solute-binding protein family 5" evidence="6">
    <location>
        <begin position="69"/>
        <end position="448"/>
    </location>
</feature>
<evidence type="ECO:0000259" key="6">
    <source>
        <dbReference type="Pfam" id="PF00496"/>
    </source>
</evidence>
<dbReference type="PANTHER" id="PTHR30290">
    <property type="entry name" value="PERIPLASMIC BINDING COMPONENT OF ABC TRANSPORTER"/>
    <property type="match status" value="1"/>
</dbReference>
<dbReference type="GO" id="GO:0043190">
    <property type="term" value="C:ATP-binding cassette (ABC) transporter complex"/>
    <property type="evidence" value="ECO:0007669"/>
    <property type="project" value="InterPro"/>
</dbReference>
<dbReference type="SUPFAM" id="SSF53850">
    <property type="entry name" value="Periplasmic binding protein-like II"/>
    <property type="match status" value="1"/>
</dbReference>
<dbReference type="InterPro" id="IPR039424">
    <property type="entry name" value="SBP_5"/>
</dbReference>
<sequence length="527" mass="57859">MTFPFKTLLTAASLIALMAGGALAETVLDRGNNGDPETLDPHKNSTIPEANLMRDLFMGLTMHDGAANLIPGAAESWSVSEDGKVWTFKLRPGALWSDGTPVTAADFVWSWQRVVSPATAAEYAYMLAPVLNAEAITKGEKPAADLGVRAVDATTLEVTLKAPTPYFLEMLTHQATYPLQRADVEKYGADFTKPGNLVSNGAYKLDSFVPNDHISLVKNPKFYDAEHVAFDRVNFYPTEDATAAVRRFEAGELDMMLDFPAEQTAALKETLGDRVKIGPTLATYYYGFKLDKAPWSDLEIRKAVSMAIDRDYLAEEVWQNTMIPATTLVPPGIAGYAVTPPDWAGLSQIDREDQARAILERHGYTEANPLKMEIRFNTNENNANTAVALQELLKPMGIAVTMVNLDIAAHYAHLEQKGDFDAARAAWFADYKDPENFLSLCTTGAGNNYSLYSNAEYDAMLQAAAVEPDAAKRMELLAKAETKGVIEDHCVMPLMFYSYRGLVSDKLAGWQANSLDVHPSRFLSPAE</sequence>
<dbReference type="PIRSF" id="PIRSF002741">
    <property type="entry name" value="MppA"/>
    <property type="match status" value="1"/>
</dbReference>
<comment type="subcellular location">
    <subcellularLocation>
        <location evidence="1">Periplasm</location>
    </subcellularLocation>
</comment>
<dbReference type="CDD" id="cd08504">
    <property type="entry name" value="PBP2_OppA"/>
    <property type="match status" value="1"/>
</dbReference>
<evidence type="ECO:0000256" key="1">
    <source>
        <dbReference type="ARBA" id="ARBA00004418"/>
    </source>
</evidence>
<keyword evidence="4 5" id="KW-0732">Signal</keyword>
<keyword evidence="3" id="KW-0813">Transport</keyword>
<proteinExistence type="inferred from homology"/>
<dbReference type="PANTHER" id="PTHR30290:SF10">
    <property type="entry name" value="PERIPLASMIC OLIGOPEPTIDE-BINDING PROTEIN-RELATED"/>
    <property type="match status" value="1"/>
</dbReference>
<feature type="chain" id="PRO_5010328660" evidence="5">
    <location>
        <begin position="25"/>
        <end position="527"/>
    </location>
</feature>
<gene>
    <name evidence="7" type="ORF">SAMN04244550_00434</name>
</gene>
<evidence type="ECO:0000256" key="3">
    <source>
        <dbReference type="ARBA" id="ARBA00022448"/>
    </source>
</evidence>
<dbReference type="RefSeq" id="WP_074552610.1">
    <property type="nucleotide sequence ID" value="NZ_CP119563.1"/>
</dbReference>
<dbReference type="Proteomes" id="UP000183812">
    <property type="component" value="Unassembled WGS sequence"/>
</dbReference>
<accession>A0A1G7CZV3</accession>
<dbReference type="Gene3D" id="3.10.105.10">
    <property type="entry name" value="Dipeptide-binding Protein, Domain 3"/>
    <property type="match status" value="1"/>
</dbReference>
<dbReference type="EMBL" id="FNAY01000001">
    <property type="protein sequence ID" value="SDE44789.1"/>
    <property type="molecule type" value="Genomic_DNA"/>
</dbReference>
<dbReference type="GO" id="GO:1904680">
    <property type="term" value="F:peptide transmembrane transporter activity"/>
    <property type="evidence" value="ECO:0007669"/>
    <property type="project" value="TreeGrafter"/>
</dbReference>